<feature type="compositionally biased region" description="Basic residues" evidence="1">
    <location>
        <begin position="164"/>
        <end position="176"/>
    </location>
</feature>
<dbReference type="EMBL" id="QUAK01000120">
    <property type="protein sequence ID" value="RFU84442.1"/>
    <property type="molecule type" value="Genomic_DNA"/>
</dbReference>
<comment type="caution">
    <text evidence="3">The sequence shown here is derived from an EMBL/GenBank/DDBJ whole genome shotgun (WGS) entry which is preliminary data.</text>
</comment>
<dbReference type="Gene3D" id="1.50.10.10">
    <property type="match status" value="1"/>
</dbReference>
<dbReference type="InterPro" id="IPR032856">
    <property type="entry name" value="GDE_N_bis"/>
</dbReference>
<dbReference type="InterPro" id="IPR012341">
    <property type="entry name" value="6hp_glycosidase-like_sf"/>
</dbReference>
<dbReference type="SUPFAM" id="SSF48208">
    <property type="entry name" value="Six-hairpin glycosidases"/>
    <property type="match status" value="1"/>
</dbReference>
<dbReference type="GO" id="GO:0005975">
    <property type="term" value="P:carbohydrate metabolic process"/>
    <property type="evidence" value="ECO:0007669"/>
    <property type="project" value="InterPro"/>
</dbReference>
<feature type="region of interest" description="Disordered" evidence="1">
    <location>
        <begin position="117"/>
        <end position="203"/>
    </location>
</feature>
<dbReference type="Pfam" id="PF14742">
    <property type="entry name" value="GDE_N_bis"/>
    <property type="match status" value="1"/>
</dbReference>
<evidence type="ECO:0000259" key="2">
    <source>
        <dbReference type="Pfam" id="PF14742"/>
    </source>
</evidence>
<dbReference type="Proteomes" id="UP000263094">
    <property type="component" value="Unassembled WGS sequence"/>
</dbReference>
<evidence type="ECO:0000313" key="4">
    <source>
        <dbReference type="Proteomes" id="UP000263094"/>
    </source>
</evidence>
<protein>
    <submittedName>
        <fullName evidence="3">Glycogen debranching protein</fullName>
    </submittedName>
</protein>
<accession>A0A372M0L2</accession>
<evidence type="ECO:0000256" key="1">
    <source>
        <dbReference type="SAM" id="MobiDB-lite"/>
    </source>
</evidence>
<feature type="region of interest" description="Disordered" evidence="1">
    <location>
        <begin position="51"/>
        <end position="73"/>
    </location>
</feature>
<feature type="domain" description="Putative glycogen debranching enzyme N-terminal" evidence="2">
    <location>
        <begin position="224"/>
        <end position="389"/>
    </location>
</feature>
<organism evidence="3 4">
    <name type="scientific">Streptomyces triticagri</name>
    <dbReference type="NCBI Taxonomy" id="2293568"/>
    <lineage>
        <taxon>Bacteria</taxon>
        <taxon>Bacillati</taxon>
        <taxon>Actinomycetota</taxon>
        <taxon>Actinomycetes</taxon>
        <taxon>Kitasatosporales</taxon>
        <taxon>Streptomycetaceae</taxon>
        <taxon>Streptomyces</taxon>
    </lineage>
</organism>
<gene>
    <name evidence="3" type="ORF">DY218_22560</name>
</gene>
<feature type="compositionally biased region" description="Basic and acidic residues" evidence="1">
    <location>
        <begin position="152"/>
        <end position="163"/>
    </location>
</feature>
<evidence type="ECO:0000313" key="3">
    <source>
        <dbReference type="EMBL" id="RFU84442.1"/>
    </source>
</evidence>
<reference evidence="3 4" key="1">
    <citation type="submission" date="2018-08" db="EMBL/GenBank/DDBJ databases">
        <title>Isolation, diversity and antifungal activity of Actinobacteria from wheat.</title>
        <authorList>
            <person name="Han C."/>
        </authorList>
    </citation>
    <scope>NUCLEOTIDE SEQUENCE [LARGE SCALE GENOMIC DNA]</scope>
    <source>
        <strain evidence="3 4">NEAU-YY421</strain>
    </source>
</reference>
<feature type="region of interest" description="Disordered" evidence="1">
    <location>
        <begin position="417"/>
        <end position="443"/>
    </location>
</feature>
<dbReference type="AlphaFoldDB" id="A0A372M0L2"/>
<dbReference type="InterPro" id="IPR008928">
    <property type="entry name" value="6-hairpin_glycosidase_sf"/>
</dbReference>
<sequence>MSLWVPARWLGRWHRRRRNRASVPSATAGRSVAADTGDALPAAGVRYVARRGRGTQRPSRACRDVGGTHRPHRTHRRVVRGSRWLRRDRLPESGYGERSPRSTEVGVVDAEARVRQQAPARADLRRGVAPSTGPAAPRTRHEGRVHAPVPPREFDARPAETRAVRTRSRREHHVHRPSAAPSASVTGRKRRAGSPRKPASPRFDVPAMHDALIGVALPRLFIGAGHGQIDGAGLDGFYGHGRRLLSRCHLRVAGREPTPLRAGMVRADRAAFFGLVNVPDDPDPILTVERTRVASGRERIALRSTAQRTLRVPVELSLSTDLADIEALAEGIGGESVPAAVCASGLRWSSRDGDAVVEADPRPHDVLARAGLLHWDLELRPGEDFVIDLRVRRYADSRALTGRSDAAGLTSAVSVAHTAQGSGPVRRAGRSSRQTSAAPGGPLVRERTGRAIVPVVTRPGPRRLLSGAEAICSDPRASRMLRTCLQDLRGLLVPDLEHAGETYLAAGVPWRCGLSPGVAASAARMCLPLGTELAVGTLRTLARAQHRGSGRQSGLVLAPRTDPASGMRLRATAHELEATLLFPVLLAEARRWGLADRDAAPLVPAAERCLDWLRRAVGDGLYVPDPGPRVLFRAATQAHAHRAALLGADLLDAYGRPGAESWRQWARQLRSSFRLDFWAAGRDGGRPVTCLTEDGRRSVSLNSTTAHLLDPGLSAAGEFAPGLLDEAQTVRLAQLISGPVMNSGWGIRSLGATERGFSPLGRRTGAVHLHDTAVAAAGLAAVGRDADVAALIEGTLRVADAFGHRLPDIVGGYQRVRRSAPVPHPAACRPAATAAAGALHILTALIGVRPDAPAGTVTLRPLRSTPLGDLTLTGLVFAGGAFTARVNAQGLAMVEEVEPGMRLRT</sequence>
<proteinExistence type="predicted"/>
<name>A0A372M0L2_9ACTN</name>
<keyword evidence="4" id="KW-1185">Reference proteome</keyword>